<dbReference type="eggNOG" id="ENOG502SI3B">
    <property type="taxonomic scope" value="Eukaryota"/>
</dbReference>
<evidence type="ECO:0000313" key="2">
    <source>
        <dbReference type="EMBL" id="EME49793.1"/>
    </source>
</evidence>
<dbReference type="STRING" id="675120.N1Q3I6"/>
<accession>N1Q3I6</accession>
<name>N1Q3I6_DOTSN</name>
<proteinExistence type="predicted"/>
<protein>
    <submittedName>
        <fullName evidence="2">Uncharacterized protein</fullName>
    </submittedName>
</protein>
<dbReference type="Proteomes" id="UP000016933">
    <property type="component" value="Unassembled WGS sequence"/>
</dbReference>
<dbReference type="OrthoDB" id="5412502at2759"/>
<feature type="region of interest" description="Disordered" evidence="1">
    <location>
        <begin position="63"/>
        <end position="91"/>
    </location>
</feature>
<sequence>MTSPTARLHQVPPTAWLRHDLDNAICNSSVVSGKEIERHSVRCVEVKKTAARREQRWTDVFFRGHQPTRTPLGDSGHETKDSRETKPGRAALTEQEVPPFVKAKALGPLTWVTLIGFSEAAVLFIASIVFGGGMSILATILLSGLSTVIGAIDKRNLEVTQRPKGDAPRAWLEAYVIIDIAHWFAAALPQDMHWDLSCYEVQEHGIEGGPHNTTFTEALWKAIALTKSAQWIFGK</sequence>
<evidence type="ECO:0000313" key="3">
    <source>
        <dbReference type="Proteomes" id="UP000016933"/>
    </source>
</evidence>
<feature type="compositionally biased region" description="Basic and acidic residues" evidence="1">
    <location>
        <begin position="75"/>
        <end position="87"/>
    </location>
</feature>
<reference evidence="2 3" key="2">
    <citation type="journal article" date="2012" name="PLoS Pathog.">
        <title>Diverse lifestyles and strategies of plant pathogenesis encoded in the genomes of eighteen Dothideomycetes fungi.</title>
        <authorList>
            <person name="Ohm R.A."/>
            <person name="Feau N."/>
            <person name="Henrissat B."/>
            <person name="Schoch C.L."/>
            <person name="Horwitz B.A."/>
            <person name="Barry K.W."/>
            <person name="Condon B.J."/>
            <person name="Copeland A.C."/>
            <person name="Dhillon B."/>
            <person name="Glaser F."/>
            <person name="Hesse C.N."/>
            <person name="Kosti I."/>
            <person name="LaButti K."/>
            <person name="Lindquist E.A."/>
            <person name="Lucas S."/>
            <person name="Salamov A.A."/>
            <person name="Bradshaw R.E."/>
            <person name="Ciuffetti L."/>
            <person name="Hamelin R.C."/>
            <person name="Kema G.H.J."/>
            <person name="Lawrence C."/>
            <person name="Scott J.A."/>
            <person name="Spatafora J.W."/>
            <person name="Turgeon B.G."/>
            <person name="de Wit P.J.G.M."/>
            <person name="Zhong S."/>
            <person name="Goodwin S.B."/>
            <person name="Grigoriev I.V."/>
        </authorList>
    </citation>
    <scope>NUCLEOTIDE SEQUENCE [LARGE SCALE GENOMIC DNA]</scope>
    <source>
        <strain evidence="3">NZE10 / CBS 128990</strain>
    </source>
</reference>
<dbReference type="HOGENOM" id="CLU_1180188_0_0_1"/>
<dbReference type="EMBL" id="KB446535">
    <property type="protein sequence ID" value="EME49793.1"/>
    <property type="molecule type" value="Genomic_DNA"/>
</dbReference>
<reference evidence="3" key="1">
    <citation type="journal article" date="2012" name="PLoS Genet.">
        <title>The genomes of the fungal plant pathogens Cladosporium fulvum and Dothistroma septosporum reveal adaptation to different hosts and lifestyles but also signatures of common ancestry.</title>
        <authorList>
            <person name="de Wit P.J.G.M."/>
            <person name="van der Burgt A."/>
            <person name="Oekmen B."/>
            <person name="Stergiopoulos I."/>
            <person name="Abd-Elsalam K.A."/>
            <person name="Aerts A.L."/>
            <person name="Bahkali A.H."/>
            <person name="Beenen H.G."/>
            <person name="Chettri P."/>
            <person name="Cox M.P."/>
            <person name="Datema E."/>
            <person name="de Vries R.P."/>
            <person name="Dhillon B."/>
            <person name="Ganley A.R."/>
            <person name="Griffiths S.A."/>
            <person name="Guo Y."/>
            <person name="Hamelin R.C."/>
            <person name="Henrissat B."/>
            <person name="Kabir M.S."/>
            <person name="Jashni M.K."/>
            <person name="Kema G."/>
            <person name="Klaubauf S."/>
            <person name="Lapidus A."/>
            <person name="Levasseur A."/>
            <person name="Lindquist E."/>
            <person name="Mehrabi R."/>
            <person name="Ohm R.A."/>
            <person name="Owen T.J."/>
            <person name="Salamov A."/>
            <person name="Schwelm A."/>
            <person name="Schijlen E."/>
            <person name="Sun H."/>
            <person name="van den Burg H.A."/>
            <person name="van Ham R.C.H.J."/>
            <person name="Zhang S."/>
            <person name="Goodwin S.B."/>
            <person name="Grigoriev I.V."/>
            <person name="Collemare J."/>
            <person name="Bradshaw R.E."/>
        </authorList>
    </citation>
    <scope>NUCLEOTIDE SEQUENCE [LARGE SCALE GENOMIC DNA]</scope>
    <source>
        <strain evidence="3">NZE10 / CBS 128990</strain>
    </source>
</reference>
<keyword evidence="3" id="KW-1185">Reference proteome</keyword>
<evidence type="ECO:0000256" key="1">
    <source>
        <dbReference type="SAM" id="MobiDB-lite"/>
    </source>
</evidence>
<gene>
    <name evidence="2" type="ORF">DOTSEDRAFT_76988</name>
</gene>
<dbReference type="AlphaFoldDB" id="N1Q3I6"/>
<organism evidence="2 3">
    <name type="scientific">Dothistroma septosporum (strain NZE10 / CBS 128990)</name>
    <name type="common">Red band needle blight fungus</name>
    <name type="synonym">Mycosphaerella pini</name>
    <dbReference type="NCBI Taxonomy" id="675120"/>
    <lineage>
        <taxon>Eukaryota</taxon>
        <taxon>Fungi</taxon>
        <taxon>Dikarya</taxon>
        <taxon>Ascomycota</taxon>
        <taxon>Pezizomycotina</taxon>
        <taxon>Dothideomycetes</taxon>
        <taxon>Dothideomycetidae</taxon>
        <taxon>Mycosphaerellales</taxon>
        <taxon>Mycosphaerellaceae</taxon>
        <taxon>Dothistroma</taxon>
    </lineage>
</organism>